<reference evidence="1" key="2">
    <citation type="submission" date="2014-09" db="EMBL/GenBank/DDBJ databases">
        <title>Criblamydia sequanensis harbors a mega-plasmid encoding arsenite resistance.</title>
        <authorList>
            <person name="Bertelli C."/>
            <person name="Goesmann A."/>
            <person name="Greub G."/>
        </authorList>
    </citation>
    <scope>NUCLEOTIDE SEQUENCE [LARGE SCALE GENOMIC DNA]</scope>
    <source>
        <strain evidence="1">CRIB-18</strain>
    </source>
</reference>
<dbReference type="AlphaFoldDB" id="A0A090D0L4"/>
<comment type="caution">
    <text evidence="1">The sequence shown here is derived from an EMBL/GenBank/DDBJ whole genome shotgun (WGS) entry which is preliminary data.</text>
</comment>
<proteinExistence type="predicted"/>
<dbReference type="EMBL" id="CCEJ010000012">
    <property type="protein sequence ID" value="CDR35082.1"/>
    <property type="molecule type" value="Genomic_DNA"/>
</dbReference>
<evidence type="ECO:0000313" key="2">
    <source>
        <dbReference type="Proteomes" id="UP000031552"/>
    </source>
</evidence>
<organism evidence="1 2">
    <name type="scientific">Candidatus Criblamydia sequanensis CRIB-18</name>
    <dbReference type="NCBI Taxonomy" id="1437425"/>
    <lineage>
        <taxon>Bacteria</taxon>
        <taxon>Pseudomonadati</taxon>
        <taxon>Chlamydiota</taxon>
        <taxon>Chlamydiia</taxon>
        <taxon>Parachlamydiales</taxon>
        <taxon>Candidatus Criblamydiaceae</taxon>
        <taxon>Candidatus Criblamydia</taxon>
    </lineage>
</organism>
<keyword evidence="2" id="KW-1185">Reference proteome</keyword>
<reference evidence="1" key="1">
    <citation type="submission" date="2013-12" db="EMBL/GenBank/DDBJ databases">
        <authorList>
            <person name="Linke B."/>
        </authorList>
    </citation>
    <scope>NUCLEOTIDE SEQUENCE [LARGE SCALE GENOMIC DNA]</scope>
    <source>
        <strain evidence="1">CRIB-18</strain>
    </source>
</reference>
<evidence type="ECO:0000313" key="1">
    <source>
        <dbReference type="EMBL" id="CDR35082.1"/>
    </source>
</evidence>
<accession>A0A090D0L4</accession>
<name>A0A090D0L4_9BACT</name>
<gene>
    <name evidence="1" type="ORF">CSEC_2276</name>
</gene>
<dbReference type="Proteomes" id="UP000031552">
    <property type="component" value="Unassembled WGS sequence"/>
</dbReference>
<protein>
    <submittedName>
        <fullName evidence="1">Uncharacterized protein</fullName>
    </submittedName>
</protein>
<sequence length="33" mass="3837">MTFKKVIVSKAAILERSAQEVLKDMQVLNRIFE</sequence>